<evidence type="ECO:0000313" key="2">
    <source>
        <dbReference type="EMBL" id="RZS71364.1"/>
    </source>
</evidence>
<protein>
    <submittedName>
        <fullName evidence="2">Uncharacterized protein</fullName>
    </submittedName>
</protein>
<feature type="signal peptide" evidence="1">
    <location>
        <begin position="1"/>
        <end position="19"/>
    </location>
</feature>
<dbReference type="OrthoDB" id="177731at2"/>
<evidence type="ECO:0000256" key="1">
    <source>
        <dbReference type="SAM" id="SignalP"/>
    </source>
</evidence>
<organism evidence="2 3">
    <name type="scientific">Pseudobacter ginsenosidimutans</name>
    <dbReference type="NCBI Taxonomy" id="661488"/>
    <lineage>
        <taxon>Bacteria</taxon>
        <taxon>Pseudomonadati</taxon>
        <taxon>Bacteroidota</taxon>
        <taxon>Chitinophagia</taxon>
        <taxon>Chitinophagales</taxon>
        <taxon>Chitinophagaceae</taxon>
        <taxon>Pseudobacter</taxon>
    </lineage>
</organism>
<proteinExistence type="predicted"/>
<dbReference type="RefSeq" id="WP_130541878.1">
    <property type="nucleotide sequence ID" value="NZ_CP042431.1"/>
</dbReference>
<gene>
    <name evidence="2" type="ORF">EV199_3267</name>
</gene>
<keyword evidence="1" id="KW-0732">Signal</keyword>
<evidence type="ECO:0000313" key="3">
    <source>
        <dbReference type="Proteomes" id="UP000293874"/>
    </source>
</evidence>
<reference evidence="2 3" key="1">
    <citation type="submission" date="2019-02" db="EMBL/GenBank/DDBJ databases">
        <title>Genomic Encyclopedia of Type Strains, Phase IV (KMG-IV): sequencing the most valuable type-strain genomes for metagenomic binning, comparative biology and taxonomic classification.</title>
        <authorList>
            <person name="Goeker M."/>
        </authorList>
    </citation>
    <scope>NUCLEOTIDE SEQUENCE [LARGE SCALE GENOMIC DNA]</scope>
    <source>
        <strain evidence="2 3">DSM 18116</strain>
    </source>
</reference>
<comment type="caution">
    <text evidence="2">The sequence shown here is derived from an EMBL/GenBank/DDBJ whole genome shotgun (WGS) entry which is preliminary data.</text>
</comment>
<sequence length="750" mass="84780">MKYVQLCLFFLLSCVFSTAQISGRTAGTAATSAKASIPFKSATSADNPVQKILLDSNMIVDFSGAWGRAAYSTFHYFDSKADPRNGDLLADSTSGNTSIGAEDYYGYRRHRLIGGNFQQRYRLREIWVCTSPANPVADTVDITIGDSARSATYLYQYTNNTPPSIRIITKGGKYEWKKVWEGDTIVQYFLTSIRWRKMFYQEGGYWMAPETNLTGIVFYGEPTGTGDTTFNYASDEVVARAASRREIIRNLNGSNYYNVFPVKDCDSFTIMRKGLQQTNRFSYDTLVLQPQRDISSSEFYDSVLMSVMTGRRMYYQMMGPNSHVLKQTNSYSWRPVDDTASDRRDPLSYRTLGKNMYSIAYAYGSNPDADDKYTKQKNGHVKATGTHWGIEPGNELNGVYFPNQWQDPIAAGCMMLMATDGWNNRWGKGFGAKNADPDFKVYLPATTGLDVQYQRAVIKFLQYAYNTAHPPIDYVGFHAYPGSLKKGVGPFSSELRGSHITFPSDKGYYQDQHKALEAIYREWRGYVPVTINEYGADKSFLRTKTENGMYDTTLFGIVRYDKYNEAQSLGIFLVSSKLMGAATSESERVQYAFKDDEAPNPSSRYTNYSGSGYLWYYYNKNWQLDSTKYWENYYYDQGISRELFWYGNGQIIDSAGGGLFVIKFRHSQDPAKVVYAVWKDSSSTGKGIPVNLPVGASSNVQKMVGSFKKLQPAYSKVTVRNSRIQTTATTLHQFFFVTETAGSSRSRPGK</sequence>
<dbReference type="SUPFAM" id="SSF51445">
    <property type="entry name" value="(Trans)glycosidases"/>
    <property type="match status" value="1"/>
</dbReference>
<dbReference type="AlphaFoldDB" id="A0A4Q7MTT1"/>
<dbReference type="EMBL" id="SGXA01000002">
    <property type="protein sequence ID" value="RZS71364.1"/>
    <property type="molecule type" value="Genomic_DNA"/>
</dbReference>
<feature type="chain" id="PRO_5020337841" evidence="1">
    <location>
        <begin position="20"/>
        <end position="750"/>
    </location>
</feature>
<dbReference type="InterPro" id="IPR017853">
    <property type="entry name" value="GH"/>
</dbReference>
<name>A0A4Q7MTT1_9BACT</name>
<dbReference type="Proteomes" id="UP000293874">
    <property type="component" value="Unassembled WGS sequence"/>
</dbReference>
<keyword evidence="3" id="KW-1185">Reference proteome</keyword>
<dbReference type="Gene3D" id="3.20.20.80">
    <property type="entry name" value="Glycosidases"/>
    <property type="match status" value="1"/>
</dbReference>
<accession>A0A4Q7MTT1</accession>